<gene>
    <name evidence="2" type="ORF">A2W57_02245</name>
</gene>
<feature type="transmembrane region" description="Helical" evidence="1">
    <location>
        <begin position="41"/>
        <end position="58"/>
    </location>
</feature>
<keyword evidence="1" id="KW-0812">Transmembrane</keyword>
<keyword evidence="1" id="KW-1133">Transmembrane helix</keyword>
<dbReference type="AlphaFoldDB" id="A0A1F5WCQ5"/>
<dbReference type="EMBL" id="MFHJ01000037">
    <property type="protein sequence ID" value="OGF73499.1"/>
    <property type="molecule type" value="Genomic_DNA"/>
</dbReference>
<comment type="caution">
    <text evidence="2">The sequence shown here is derived from an EMBL/GenBank/DDBJ whole genome shotgun (WGS) entry which is preliminary data.</text>
</comment>
<keyword evidence="1" id="KW-0472">Membrane</keyword>
<sequence>MKIHGIKIEYDPIGHPFLKYAVKPDVGGKSFVDMLENPGSIALRGALSLFFVWLTYWLRPLFRPEKT</sequence>
<name>A0A1F5WCQ5_9BACT</name>
<dbReference type="STRING" id="1798331.A2W57_02245"/>
<accession>A0A1F5WCQ5</accession>
<evidence type="ECO:0000313" key="2">
    <source>
        <dbReference type="EMBL" id="OGF73499.1"/>
    </source>
</evidence>
<reference evidence="2 3" key="1">
    <citation type="journal article" date="2016" name="Nat. Commun.">
        <title>Thousands of microbial genomes shed light on interconnected biogeochemical processes in an aquifer system.</title>
        <authorList>
            <person name="Anantharaman K."/>
            <person name="Brown C.T."/>
            <person name="Hug L.A."/>
            <person name="Sharon I."/>
            <person name="Castelle C.J."/>
            <person name="Probst A.J."/>
            <person name="Thomas B.C."/>
            <person name="Singh A."/>
            <person name="Wilkins M.J."/>
            <person name="Karaoz U."/>
            <person name="Brodie E.L."/>
            <person name="Williams K.H."/>
            <person name="Hubbard S.S."/>
            <person name="Banfield J.F."/>
        </authorList>
    </citation>
    <scope>NUCLEOTIDE SEQUENCE [LARGE SCALE GENOMIC DNA]</scope>
</reference>
<organism evidence="2 3">
    <name type="scientific">Candidatus Giovannonibacteria bacterium RIFCSPHIGHO2_02_43_16</name>
    <dbReference type="NCBI Taxonomy" id="1798331"/>
    <lineage>
        <taxon>Bacteria</taxon>
        <taxon>Candidatus Giovannoniibacteriota</taxon>
    </lineage>
</organism>
<protein>
    <submittedName>
        <fullName evidence="2">Uncharacterized protein</fullName>
    </submittedName>
</protein>
<evidence type="ECO:0000313" key="3">
    <source>
        <dbReference type="Proteomes" id="UP000178276"/>
    </source>
</evidence>
<dbReference type="Proteomes" id="UP000178276">
    <property type="component" value="Unassembled WGS sequence"/>
</dbReference>
<proteinExistence type="predicted"/>
<evidence type="ECO:0000256" key="1">
    <source>
        <dbReference type="SAM" id="Phobius"/>
    </source>
</evidence>